<feature type="transmembrane region" description="Helical" evidence="7">
    <location>
        <begin position="318"/>
        <end position="344"/>
    </location>
</feature>
<feature type="transmembrane region" description="Helical" evidence="7">
    <location>
        <begin position="195"/>
        <end position="217"/>
    </location>
</feature>
<dbReference type="GO" id="GO:0016020">
    <property type="term" value="C:membrane"/>
    <property type="evidence" value="ECO:0007669"/>
    <property type="project" value="UniProtKB-SubCell"/>
</dbReference>
<feature type="transmembrane region" description="Helical" evidence="7">
    <location>
        <begin position="399"/>
        <end position="419"/>
    </location>
</feature>
<organism evidence="9 10">
    <name type="scientific">Sphingomonas aurantiaca</name>
    <dbReference type="NCBI Taxonomy" id="185949"/>
    <lineage>
        <taxon>Bacteria</taxon>
        <taxon>Pseudomonadati</taxon>
        <taxon>Pseudomonadota</taxon>
        <taxon>Alphaproteobacteria</taxon>
        <taxon>Sphingomonadales</taxon>
        <taxon>Sphingomonadaceae</taxon>
        <taxon>Sphingomonas</taxon>
    </lineage>
</organism>
<dbReference type="PANTHER" id="PTHR23505">
    <property type="entry name" value="SPINSTER"/>
    <property type="match status" value="1"/>
</dbReference>
<feature type="transmembrane region" description="Helical" evidence="7">
    <location>
        <begin position="457"/>
        <end position="479"/>
    </location>
</feature>
<feature type="transmembrane region" description="Helical" evidence="7">
    <location>
        <begin position="364"/>
        <end position="387"/>
    </location>
</feature>
<name>A0A5E7ZYP5_9SPHN</name>
<feature type="transmembrane region" description="Helical" evidence="7">
    <location>
        <begin position="68"/>
        <end position="87"/>
    </location>
</feature>
<feature type="domain" description="Major facilitator superfamily (MFS) profile" evidence="8">
    <location>
        <begin position="32"/>
        <end position="518"/>
    </location>
</feature>
<evidence type="ECO:0000256" key="4">
    <source>
        <dbReference type="ARBA" id="ARBA00022989"/>
    </source>
</evidence>
<dbReference type="GO" id="GO:0022857">
    <property type="term" value="F:transmembrane transporter activity"/>
    <property type="evidence" value="ECO:0007669"/>
    <property type="project" value="InterPro"/>
</dbReference>
<evidence type="ECO:0000256" key="5">
    <source>
        <dbReference type="ARBA" id="ARBA00023136"/>
    </source>
</evidence>
<dbReference type="EMBL" id="CABVLI010000042">
    <property type="protein sequence ID" value="VVT22482.1"/>
    <property type="molecule type" value="Genomic_DNA"/>
</dbReference>
<accession>A0A5E7ZYP5</accession>
<evidence type="ECO:0000313" key="9">
    <source>
        <dbReference type="EMBL" id="VVT22482.1"/>
    </source>
</evidence>
<keyword evidence="2" id="KW-0813">Transport</keyword>
<dbReference type="InterPro" id="IPR011701">
    <property type="entry name" value="MFS"/>
</dbReference>
<dbReference type="PROSITE" id="PS50850">
    <property type="entry name" value="MFS"/>
    <property type="match status" value="1"/>
</dbReference>
<evidence type="ECO:0000259" key="8">
    <source>
        <dbReference type="PROSITE" id="PS50850"/>
    </source>
</evidence>
<evidence type="ECO:0000256" key="1">
    <source>
        <dbReference type="ARBA" id="ARBA00004141"/>
    </source>
</evidence>
<feature type="transmembrane region" description="Helical" evidence="7">
    <location>
        <begin position="291"/>
        <end position="311"/>
    </location>
</feature>
<feature type="transmembrane region" description="Helical" evidence="7">
    <location>
        <begin position="425"/>
        <end position="445"/>
    </location>
</feature>
<feature type="compositionally biased region" description="Basic residues" evidence="6">
    <location>
        <begin position="541"/>
        <end position="557"/>
    </location>
</feature>
<reference evidence="9 10" key="1">
    <citation type="submission" date="2019-09" db="EMBL/GenBank/DDBJ databases">
        <authorList>
            <person name="Dittami M. S."/>
        </authorList>
    </citation>
    <scope>NUCLEOTIDE SEQUENCE [LARGE SCALE GENOMIC DNA]</scope>
    <source>
        <strain evidence="9">SPHINGO391</strain>
    </source>
</reference>
<proteinExistence type="predicted"/>
<evidence type="ECO:0000256" key="3">
    <source>
        <dbReference type="ARBA" id="ARBA00022692"/>
    </source>
</evidence>
<keyword evidence="4 7" id="KW-1133">Transmembrane helix</keyword>
<feature type="transmembrane region" description="Helical" evidence="7">
    <location>
        <begin position="99"/>
        <end position="117"/>
    </location>
</feature>
<keyword evidence="3 7" id="KW-0812">Transmembrane</keyword>
<feature type="transmembrane region" description="Helical" evidence="7">
    <location>
        <begin position="491"/>
        <end position="514"/>
    </location>
</feature>
<feature type="region of interest" description="Disordered" evidence="6">
    <location>
        <begin position="522"/>
        <end position="557"/>
    </location>
</feature>
<gene>
    <name evidence="9" type="ORF">SPHINGO391_470367</name>
</gene>
<evidence type="ECO:0000256" key="6">
    <source>
        <dbReference type="SAM" id="MobiDB-lite"/>
    </source>
</evidence>
<dbReference type="InterPro" id="IPR036259">
    <property type="entry name" value="MFS_trans_sf"/>
</dbReference>
<feature type="transmembrane region" description="Helical" evidence="7">
    <location>
        <begin position="28"/>
        <end position="45"/>
    </location>
</feature>
<comment type="subcellular location">
    <subcellularLocation>
        <location evidence="1">Membrane</location>
        <topology evidence="1">Multi-pass membrane protein</topology>
    </subcellularLocation>
</comment>
<evidence type="ECO:0000256" key="7">
    <source>
        <dbReference type="SAM" id="Phobius"/>
    </source>
</evidence>
<sequence>MAGADTKIVGPAVEVERGAPVEQGATRYAWYVLSILFLVYVLNFVDRQIISILAEDIKRDLGLKDQDLGFLYGTAFGVFYSLFGIPLGRLADNWHRVRLMTIGLSLWSVMTALSGFSRTGGHLAAARIGVGIGEATASPSAYSIISDYFPKRLRATALSIYSAGLYVGGGCSLFIGGLIVQGWNKAYPGGGPLGLVGWQAAFMAVGVPGLLLAVWIATLKEPIRGLVEGLPEPDKHPAPFRAFGAELVTIVPPLTLIGAAMGGARALGYNLLALAVVAAAVTGLIEAGEPWPQWVAIGIGVYAVFSWASALKRRDPPTFALIVGTPAFLCTVVAYGLNAFLSYAASFWAAPYALRELGVTPSSAGFMIGSLGATAGFLGLTIGGVVSDRLRRGNPAGRLCVVIFGAIVPVPFLVLAFTASAPTAFYTGIFLAQLTASCALGAAAATTQDMVLPRMRGTATATFFIGTTLIGLALGPYMAGRVSTLTGSLSIGMLSLLVVTPITLACAVAAYRLAPRAEATREMRARAAGEGQPPPASPPPLRRHPNRPVRSCRRRSRRWSTCSTSKVVSRSLRGCGTARGSSAMRHPNLPSAAVARCRRIRWPSSTRC</sequence>
<dbReference type="Gene3D" id="1.20.1250.20">
    <property type="entry name" value="MFS general substrate transporter like domains"/>
    <property type="match status" value="2"/>
</dbReference>
<dbReference type="InterPro" id="IPR044770">
    <property type="entry name" value="MFS_spinster-like"/>
</dbReference>
<dbReference type="InterPro" id="IPR020846">
    <property type="entry name" value="MFS_dom"/>
</dbReference>
<dbReference type="Proteomes" id="UP000326857">
    <property type="component" value="Unassembled WGS sequence"/>
</dbReference>
<evidence type="ECO:0000256" key="2">
    <source>
        <dbReference type="ARBA" id="ARBA00022448"/>
    </source>
</evidence>
<evidence type="ECO:0000313" key="10">
    <source>
        <dbReference type="Proteomes" id="UP000326857"/>
    </source>
</evidence>
<dbReference type="CDD" id="cd17328">
    <property type="entry name" value="MFS_spinster_like"/>
    <property type="match status" value="1"/>
</dbReference>
<dbReference type="RefSeq" id="WP_234422740.1">
    <property type="nucleotide sequence ID" value="NZ_LR701528.1"/>
</dbReference>
<feature type="transmembrane region" description="Helical" evidence="7">
    <location>
        <begin position="158"/>
        <end position="183"/>
    </location>
</feature>
<dbReference type="AlphaFoldDB" id="A0A5E7ZYP5"/>
<keyword evidence="5 7" id="KW-0472">Membrane</keyword>
<dbReference type="Pfam" id="PF07690">
    <property type="entry name" value="MFS_1"/>
    <property type="match status" value="1"/>
</dbReference>
<dbReference type="SUPFAM" id="SSF103473">
    <property type="entry name" value="MFS general substrate transporter"/>
    <property type="match status" value="1"/>
</dbReference>
<dbReference type="PANTHER" id="PTHR23505:SF79">
    <property type="entry name" value="PROTEIN SPINSTER"/>
    <property type="match status" value="1"/>
</dbReference>
<feature type="transmembrane region" description="Helical" evidence="7">
    <location>
        <begin position="266"/>
        <end position="285"/>
    </location>
</feature>
<protein>
    <submittedName>
        <fullName evidence="9">MFS transporter</fullName>
    </submittedName>
</protein>